<dbReference type="PROSITE" id="PS50071">
    <property type="entry name" value="HOMEOBOX_2"/>
    <property type="match status" value="1"/>
</dbReference>
<feature type="domain" description="Homeobox" evidence="12">
    <location>
        <begin position="153"/>
        <end position="213"/>
    </location>
</feature>
<evidence type="ECO:0000256" key="3">
    <source>
        <dbReference type="ARBA" id="ARBA00023015"/>
    </source>
</evidence>
<evidence type="ECO:0000256" key="9">
    <source>
        <dbReference type="RuleBase" id="RU000682"/>
    </source>
</evidence>
<evidence type="ECO:0000256" key="11">
    <source>
        <dbReference type="SAM" id="MobiDB-lite"/>
    </source>
</evidence>
<dbReference type="InterPro" id="IPR050762">
    <property type="entry name" value="HD-ZIP_Homeobox_LZ_Class_II"/>
</dbReference>
<dbReference type="Pfam" id="PF02183">
    <property type="entry name" value="HALZ"/>
    <property type="match status" value="1"/>
</dbReference>
<keyword evidence="10" id="KW-0175">Coiled coil</keyword>
<comment type="subcellular location">
    <subcellularLocation>
        <location evidence="1 8 9">Nucleus</location>
    </subcellularLocation>
</comment>
<comment type="similarity">
    <text evidence="2">Belongs to the HD-ZIP homeobox family. Class II subfamily.</text>
</comment>
<name>A0A4D6MUM7_VIGUN</name>
<dbReference type="Gene3D" id="1.10.10.60">
    <property type="entry name" value="Homeodomain-like"/>
    <property type="match status" value="1"/>
</dbReference>
<dbReference type="PANTHER" id="PTHR45714">
    <property type="entry name" value="HOMEOBOX-LEUCINE ZIPPER PROTEIN HAT14"/>
    <property type="match status" value="1"/>
</dbReference>
<dbReference type="SMART" id="SM00389">
    <property type="entry name" value="HOX"/>
    <property type="match status" value="1"/>
</dbReference>
<dbReference type="GO" id="GO:0005634">
    <property type="term" value="C:nucleus"/>
    <property type="evidence" value="ECO:0007669"/>
    <property type="project" value="UniProtKB-SubCell"/>
</dbReference>
<dbReference type="OrthoDB" id="6159439at2759"/>
<gene>
    <name evidence="13" type="ORF">DEO72_LG9g176</name>
</gene>
<proteinExistence type="inferred from homology"/>
<feature type="compositionally biased region" description="Basic and acidic residues" evidence="11">
    <location>
        <begin position="38"/>
        <end position="51"/>
    </location>
</feature>
<evidence type="ECO:0000256" key="8">
    <source>
        <dbReference type="PROSITE-ProRule" id="PRU00108"/>
    </source>
</evidence>
<dbReference type="AlphaFoldDB" id="A0A4D6MUM7"/>
<evidence type="ECO:0000256" key="6">
    <source>
        <dbReference type="ARBA" id="ARBA00023163"/>
    </source>
</evidence>
<feature type="compositionally biased region" description="Basic and acidic residues" evidence="11">
    <location>
        <begin position="133"/>
        <end position="148"/>
    </location>
</feature>
<evidence type="ECO:0000256" key="1">
    <source>
        <dbReference type="ARBA" id="ARBA00004123"/>
    </source>
</evidence>
<keyword evidence="4 8" id="KW-0238">DNA-binding</keyword>
<dbReference type="EMBL" id="CP039353">
    <property type="protein sequence ID" value="QCE05176.1"/>
    <property type="molecule type" value="Genomic_DNA"/>
</dbReference>
<dbReference type="FunFam" id="1.10.10.60:FF:000577">
    <property type="entry name" value="Homeobox-leucine zipper protein 18"/>
    <property type="match status" value="1"/>
</dbReference>
<feature type="region of interest" description="Disordered" evidence="11">
    <location>
        <begin position="27"/>
        <end position="63"/>
    </location>
</feature>
<reference evidence="13 14" key="1">
    <citation type="submission" date="2019-04" db="EMBL/GenBank/DDBJ databases">
        <title>An improved genome assembly and genetic linkage map for asparagus bean, Vigna unguiculata ssp. sesquipedialis.</title>
        <authorList>
            <person name="Xia Q."/>
            <person name="Zhang R."/>
            <person name="Dong Y."/>
        </authorList>
    </citation>
    <scope>NUCLEOTIDE SEQUENCE [LARGE SCALE GENOMIC DNA]</scope>
    <source>
        <tissue evidence="13">Leaf</tissue>
    </source>
</reference>
<dbReference type="Proteomes" id="UP000501690">
    <property type="component" value="Linkage Group LG9"/>
</dbReference>
<dbReference type="InterPro" id="IPR003106">
    <property type="entry name" value="Leu_zip_homeo"/>
</dbReference>
<evidence type="ECO:0000313" key="13">
    <source>
        <dbReference type="EMBL" id="QCE05176.1"/>
    </source>
</evidence>
<dbReference type="CDD" id="cd14686">
    <property type="entry name" value="bZIP"/>
    <property type="match status" value="1"/>
</dbReference>
<dbReference type="PROSITE" id="PS00027">
    <property type="entry name" value="HOMEOBOX_1"/>
    <property type="match status" value="1"/>
</dbReference>
<dbReference type="InterPro" id="IPR009057">
    <property type="entry name" value="Homeodomain-like_sf"/>
</dbReference>
<dbReference type="Gramene" id="Vigun07g024100.1.v1.2">
    <property type="protein sequence ID" value="Vigun07g024100.1.v1.2"/>
    <property type="gene ID" value="Vigun07g024100.v1.2"/>
</dbReference>
<evidence type="ECO:0000256" key="4">
    <source>
        <dbReference type="ARBA" id="ARBA00023125"/>
    </source>
</evidence>
<dbReference type="PANTHER" id="PTHR45714:SF39">
    <property type="entry name" value="HOMEOBOX-LEUCINE ZIPPER PROTEIN HAT14"/>
    <property type="match status" value="1"/>
</dbReference>
<keyword evidence="6" id="KW-0804">Transcription</keyword>
<dbReference type="SUPFAM" id="SSF46689">
    <property type="entry name" value="Homeodomain-like"/>
    <property type="match status" value="1"/>
</dbReference>
<feature type="region of interest" description="Disordered" evidence="11">
    <location>
        <begin position="100"/>
        <end position="160"/>
    </location>
</feature>
<organism evidence="13 14">
    <name type="scientific">Vigna unguiculata</name>
    <name type="common">Cowpea</name>
    <dbReference type="NCBI Taxonomy" id="3917"/>
    <lineage>
        <taxon>Eukaryota</taxon>
        <taxon>Viridiplantae</taxon>
        <taxon>Streptophyta</taxon>
        <taxon>Embryophyta</taxon>
        <taxon>Tracheophyta</taxon>
        <taxon>Spermatophyta</taxon>
        <taxon>Magnoliopsida</taxon>
        <taxon>eudicotyledons</taxon>
        <taxon>Gunneridae</taxon>
        <taxon>Pentapetalae</taxon>
        <taxon>rosids</taxon>
        <taxon>fabids</taxon>
        <taxon>Fabales</taxon>
        <taxon>Fabaceae</taxon>
        <taxon>Papilionoideae</taxon>
        <taxon>50 kb inversion clade</taxon>
        <taxon>NPAAA clade</taxon>
        <taxon>indigoferoid/millettioid clade</taxon>
        <taxon>Phaseoleae</taxon>
        <taxon>Vigna</taxon>
    </lineage>
</organism>
<keyword evidence="5 8" id="KW-0371">Homeobox</keyword>
<dbReference type="InterPro" id="IPR001356">
    <property type="entry name" value="HD"/>
</dbReference>
<dbReference type="Pfam" id="PF00046">
    <property type="entry name" value="Homeodomain"/>
    <property type="match status" value="1"/>
</dbReference>
<keyword evidence="14" id="KW-1185">Reference proteome</keyword>
<dbReference type="SMART" id="SM00340">
    <property type="entry name" value="HALZ"/>
    <property type="match status" value="1"/>
</dbReference>
<evidence type="ECO:0000256" key="5">
    <source>
        <dbReference type="ARBA" id="ARBA00023155"/>
    </source>
</evidence>
<dbReference type="CDD" id="cd00086">
    <property type="entry name" value="homeodomain"/>
    <property type="match status" value="1"/>
</dbReference>
<accession>A0A4D6MUM7</accession>
<evidence type="ECO:0000259" key="12">
    <source>
        <dbReference type="PROSITE" id="PS50071"/>
    </source>
</evidence>
<protein>
    <submittedName>
        <fullName evidence="13">Homeobox-leucine zipper protein</fullName>
    </submittedName>
</protein>
<keyword evidence="7 8" id="KW-0539">Nucleus</keyword>
<feature type="compositionally biased region" description="Low complexity" evidence="11">
    <location>
        <begin position="107"/>
        <end position="116"/>
    </location>
</feature>
<evidence type="ECO:0000313" key="14">
    <source>
        <dbReference type="Proteomes" id="UP000501690"/>
    </source>
</evidence>
<feature type="DNA-binding region" description="Homeobox" evidence="8">
    <location>
        <begin position="155"/>
        <end position="214"/>
    </location>
</feature>
<sequence length="327" mass="36328">MELALSLGDTSKPFTFLDKPANLPSKDPPGFCIATGKGFDEKRSDAEKRGSSDPPVQLDLLPFTPVLRSQPPSQLRIPWLAEPCGAARVLDVNLFPAATEDGDDGTSLSSPSSAVSPFQMDFSMRNGNAEFGGRNRREQQEGEGTRASDDEENGSTRKKLRLSKEQSAFLEESFKEHTTLNPKQKLALAKQLNLLPRQVEVWFQNRRARTKLKQTEVDCEYLKRCCETLTEENRRLQKELQELRALKTSQPFYMQLPATTLTMCPSCERVATNSTTTNQTSSTINNNASQLPVELSLSKPRILPFPNAQAQATQTQAQAQAHQIPSS</sequence>
<dbReference type="GO" id="GO:0000981">
    <property type="term" value="F:DNA-binding transcription factor activity, RNA polymerase II-specific"/>
    <property type="evidence" value="ECO:0007669"/>
    <property type="project" value="InterPro"/>
</dbReference>
<dbReference type="GO" id="GO:0043565">
    <property type="term" value="F:sequence-specific DNA binding"/>
    <property type="evidence" value="ECO:0007669"/>
    <property type="project" value="InterPro"/>
</dbReference>
<evidence type="ECO:0000256" key="2">
    <source>
        <dbReference type="ARBA" id="ARBA00006074"/>
    </source>
</evidence>
<evidence type="ECO:0000256" key="10">
    <source>
        <dbReference type="SAM" id="Coils"/>
    </source>
</evidence>
<evidence type="ECO:0000256" key="7">
    <source>
        <dbReference type="ARBA" id="ARBA00023242"/>
    </source>
</evidence>
<keyword evidence="3" id="KW-0805">Transcription regulation</keyword>
<dbReference type="InterPro" id="IPR017970">
    <property type="entry name" value="Homeobox_CS"/>
</dbReference>
<feature type="coiled-coil region" evidence="10">
    <location>
        <begin position="219"/>
        <end position="249"/>
    </location>
</feature>